<evidence type="ECO:0000313" key="2">
    <source>
        <dbReference type="Proteomes" id="UP000015105"/>
    </source>
</evidence>
<accession>A0A453LU20</accession>
<reference evidence="2" key="1">
    <citation type="journal article" date="2014" name="Science">
        <title>Ancient hybridizations among the ancestral genomes of bread wheat.</title>
        <authorList>
            <consortium name="International Wheat Genome Sequencing Consortium,"/>
            <person name="Marcussen T."/>
            <person name="Sandve S.R."/>
            <person name="Heier L."/>
            <person name="Spannagl M."/>
            <person name="Pfeifer M."/>
            <person name="Jakobsen K.S."/>
            <person name="Wulff B.B."/>
            <person name="Steuernagel B."/>
            <person name="Mayer K.F."/>
            <person name="Olsen O.A."/>
        </authorList>
    </citation>
    <scope>NUCLEOTIDE SEQUENCE [LARGE SCALE GENOMIC DNA]</scope>
    <source>
        <strain evidence="2">cv. AL8/78</strain>
    </source>
</reference>
<protein>
    <submittedName>
        <fullName evidence="1">Uncharacterized protein</fullName>
    </submittedName>
</protein>
<organism evidence="1 2">
    <name type="scientific">Aegilops tauschii subsp. strangulata</name>
    <name type="common">Goatgrass</name>
    <dbReference type="NCBI Taxonomy" id="200361"/>
    <lineage>
        <taxon>Eukaryota</taxon>
        <taxon>Viridiplantae</taxon>
        <taxon>Streptophyta</taxon>
        <taxon>Embryophyta</taxon>
        <taxon>Tracheophyta</taxon>
        <taxon>Spermatophyta</taxon>
        <taxon>Magnoliopsida</taxon>
        <taxon>Liliopsida</taxon>
        <taxon>Poales</taxon>
        <taxon>Poaceae</taxon>
        <taxon>BOP clade</taxon>
        <taxon>Pooideae</taxon>
        <taxon>Triticodae</taxon>
        <taxon>Triticeae</taxon>
        <taxon>Triticinae</taxon>
        <taxon>Aegilops</taxon>
    </lineage>
</organism>
<dbReference type="EnsemblPlants" id="AET5Gv20908100.2">
    <property type="protein sequence ID" value="AET5Gv20908100.2"/>
    <property type="gene ID" value="AET5Gv20908100"/>
</dbReference>
<dbReference type="Proteomes" id="UP000015105">
    <property type="component" value="Chromosome 5D"/>
</dbReference>
<dbReference type="Gramene" id="AET5Gv20908100.2">
    <property type="protein sequence ID" value="AET5Gv20908100.2"/>
    <property type="gene ID" value="AET5Gv20908100"/>
</dbReference>
<name>A0A453LU20_AEGTS</name>
<reference evidence="1" key="4">
    <citation type="submission" date="2019-03" db="UniProtKB">
        <authorList>
            <consortium name="EnsemblPlants"/>
        </authorList>
    </citation>
    <scope>IDENTIFICATION</scope>
</reference>
<evidence type="ECO:0000313" key="1">
    <source>
        <dbReference type="EnsemblPlants" id="AET5Gv20908100.2"/>
    </source>
</evidence>
<keyword evidence="2" id="KW-1185">Reference proteome</keyword>
<reference evidence="1" key="5">
    <citation type="journal article" date="2021" name="G3 (Bethesda)">
        <title>Aegilops tauschii genome assembly Aet v5.0 features greater sequence contiguity and improved annotation.</title>
        <authorList>
            <person name="Wang L."/>
            <person name="Zhu T."/>
            <person name="Rodriguez J.C."/>
            <person name="Deal K.R."/>
            <person name="Dubcovsky J."/>
            <person name="McGuire P.E."/>
            <person name="Lux T."/>
            <person name="Spannagl M."/>
            <person name="Mayer K.F.X."/>
            <person name="Baldrich P."/>
            <person name="Meyers B.C."/>
            <person name="Huo N."/>
            <person name="Gu Y.Q."/>
            <person name="Zhou H."/>
            <person name="Devos K.M."/>
            <person name="Bennetzen J.L."/>
            <person name="Unver T."/>
            <person name="Budak H."/>
            <person name="Gulick P.J."/>
            <person name="Galiba G."/>
            <person name="Kalapos B."/>
            <person name="Nelson D.R."/>
            <person name="Li P."/>
            <person name="You F.M."/>
            <person name="Luo M.C."/>
            <person name="Dvorak J."/>
        </authorList>
    </citation>
    <scope>NUCLEOTIDE SEQUENCE [LARGE SCALE GENOMIC DNA]</scope>
    <source>
        <strain evidence="1">cv. AL8/78</strain>
    </source>
</reference>
<reference evidence="2" key="2">
    <citation type="journal article" date="2017" name="Nat. Plants">
        <title>The Aegilops tauschii genome reveals multiple impacts of transposons.</title>
        <authorList>
            <person name="Zhao G."/>
            <person name="Zou C."/>
            <person name="Li K."/>
            <person name="Wang K."/>
            <person name="Li T."/>
            <person name="Gao L."/>
            <person name="Zhang X."/>
            <person name="Wang H."/>
            <person name="Yang Z."/>
            <person name="Liu X."/>
            <person name="Jiang W."/>
            <person name="Mao L."/>
            <person name="Kong X."/>
            <person name="Jiao Y."/>
            <person name="Jia J."/>
        </authorList>
    </citation>
    <scope>NUCLEOTIDE SEQUENCE [LARGE SCALE GENOMIC DNA]</scope>
    <source>
        <strain evidence="2">cv. AL8/78</strain>
    </source>
</reference>
<sequence>MEKMFGTFSVFVEGMPLLESGGQCLILLHTSKCVNSVSHRNQTLFNFSHVPGFVSIKVEQVFIWCVKG</sequence>
<reference evidence="1" key="3">
    <citation type="journal article" date="2017" name="Nature">
        <title>Genome sequence of the progenitor of the wheat D genome Aegilops tauschii.</title>
        <authorList>
            <person name="Luo M.C."/>
            <person name="Gu Y.Q."/>
            <person name="Puiu D."/>
            <person name="Wang H."/>
            <person name="Twardziok S.O."/>
            <person name="Deal K.R."/>
            <person name="Huo N."/>
            <person name="Zhu T."/>
            <person name="Wang L."/>
            <person name="Wang Y."/>
            <person name="McGuire P.E."/>
            <person name="Liu S."/>
            <person name="Long H."/>
            <person name="Ramasamy R.K."/>
            <person name="Rodriguez J.C."/>
            <person name="Van S.L."/>
            <person name="Yuan L."/>
            <person name="Wang Z."/>
            <person name="Xia Z."/>
            <person name="Xiao L."/>
            <person name="Anderson O.D."/>
            <person name="Ouyang S."/>
            <person name="Liang Y."/>
            <person name="Zimin A.V."/>
            <person name="Pertea G."/>
            <person name="Qi P."/>
            <person name="Bennetzen J.L."/>
            <person name="Dai X."/>
            <person name="Dawson M.W."/>
            <person name="Muller H.G."/>
            <person name="Kugler K."/>
            <person name="Rivarola-Duarte L."/>
            <person name="Spannagl M."/>
            <person name="Mayer K.F.X."/>
            <person name="Lu F.H."/>
            <person name="Bevan M.W."/>
            <person name="Leroy P."/>
            <person name="Li P."/>
            <person name="You F.M."/>
            <person name="Sun Q."/>
            <person name="Liu Z."/>
            <person name="Lyons E."/>
            <person name="Wicker T."/>
            <person name="Salzberg S.L."/>
            <person name="Devos K.M."/>
            <person name="Dvorak J."/>
        </authorList>
    </citation>
    <scope>NUCLEOTIDE SEQUENCE [LARGE SCALE GENOMIC DNA]</scope>
    <source>
        <strain evidence="1">cv. AL8/78</strain>
    </source>
</reference>
<proteinExistence type="predicted"/>
<dbReference type="AlphaFoldDB" id="A0A453LU20"/>